<gene>
    <name evidence="3" type="ORF">HZF05_14185</name>
</gene>
<keyword evidence="4" id="KW-1185">Reference proteome</keyword>
<organism evidence="3 4">
    <name type="scientific">Sphingomonas chungangi</name>
    <dbReference type="NCBI Taxonomy" id="2683589"/>
    <lineage>
        <taxon>Bacteria</taxon>
        <taxon>Pseudomonadati</taxon>
        <taxon>Pseudomonadota</taxon>
        <taxon>Alphaproteobacteria</taxon>
        <taxon>Sphingomonadales</taxon>
        <taxon>Sphingomonadaceae</taxon>
        <taxon>Sphingomonas</taxon>
    </lineage>
</organism>
<keyword evidence="2" id="KW-0378">Hydrolase</keyword>
<sequence length="135" mass="15318">MNSTSLAQPIKIETADIDFMGHVNNAIYLTWVQNAVIAHWERFAGSDAVAAHRWVALKHEITYRKAAFLDDQLLATTVLERVRRESAFYDTVISRGKEVLAHVKSRWCCLDAVTLRPIRLADDIVKRFLPPKTAA</sequence>
<name>A0A838L6X1_9SPHN</name>
<evidence type="ECO:0000256" key="2">
    <source>
        <dbReference type="ARBA" id="ARBA00022801"/>
    </source>
</evidence>
<protein>
    <submittedName>
        <fullName evidence="3">Acyl-CoA thioesterase</fullName>
    </submittedName>
</protein>
<dbReference type="PANTHER" id="PTHR31793">
    <property type="entry name" value="4-HYDROXYBENZOYL-COA THIOESTERASE FAMILY MEMBER"/>
    <property type="match status" value="1"/>
</dbReference>
<dbReference type="GO" id="GO:0047617">
    <property type="term" value="F:fatty acyl-CoA hydrolase activity"/>
    <property type="evidence" value="ECO:0007669"/>
    <property type="project" value="TreeGrafter"/>
</dbReference>
<dbReference type="RefSeq" id="WP_160363847.1">
    <property type="nucleotide sequence ID" value="NZ_JACEIB010000024.1"/>
</dbReference>
<proteinExistence type="inferred from homology"/>
<evidence type="ECO:0000313" key="3">
    <source>
        <dbReference type="EMBL" id="MBA2935233.1"/>
    </source>
</evidence>
<comment type="similarity">
    <text evidence="1">Belongs to the 4-hydroxybenzoyl-CoA thioesterase family.</text>
</comment>
<dbReference type="Proteomes" id="UP000570166">
    <property type="component" value="Unassembled WGS sequence"/>
</dbReference>
<dbReference type="Gene3D" id="3.10.129.10">
    <property type="entry name" value="Hotdog Thioesterase"/>
    <property type="match status" value="1"/>
</dbReference>
<evidence type="ECO:0000256" key="1">
    <source>
        <dbReference type="ARBA" id="ARBA00005953"/>
    </source>
</evidence>
<comment type="caution">
    <text evidence="3">The sequence shown here is derived from an EMBL/GenBank/DDBJ whole genome shotgun (WGS) entry which is preliminary data.</text>
</comment>
<evidence type="ECO:0000313" key="4">
    <source>
        <dbReference type="Proteomes" id="UP000570166"/>
    </source>
</evidence>
<dbReference type="InterPro" id="IPR050563">
    <property type="entry name" value="4-hydroxybenzoyl-CoA_TE"/>
</dbReference>
<dbReference type="InterPro" id="IPR029069">
    <property type="entry name" value="HotDog_dom_sf"/>
</dbReference>
<dbReference type="EMBL" id="JACEIB010000024">
    <property type="protein sequence ID" value="MBA2935233.1"/>
    <property type="molecule type" value="Genomic_DNA"/>
</dbReference>
<dbReference type="Pfam" id="PF13279">
    <property type="entry name" value="4HBT_2"/>
    <property type="match status" value="1"/>
</dbReference>
<dbReference type="CDD" id="cd00586">
    <property type="entry name" value="4HBT"/>
    <property type="match status" value="1"/>
</dbReference>
<accession>A0A838L6X1</accession>
<dbReference type="SUPFAM" id="SSF54637">
    <property type="entry name" value="Thioesterase/thiol ester dehydrase-isomerase"/>
    <property type="match status" value="1"/>
</dbReference>
<reference evidence="3 4" key="1">
    <citation type="submission" date="2020-07" db="EMBL/GenBank/DDBJ databases">
        <authorList>
            <person name="Sun Q."/>
        </authorList>
    </citation>
    <scope>NUCLEOTIDE SEQUENCE [LARGE SCALE GENOMIC DNA]</scope>
    <source>
        <strain evidence="3 4">CGMCC 1.13654</strain>
    </source>
</reference>
<dbReference type="AlphaFoldDB" id="A0A838L6X1"/>
<dbReference type="PANTHER" id="PTHR31793:SF27">
    <property type="entry name" value="NOVEL THIOESTERASE SUPERFAMILY DOMAIN AND SAPOSIN A-TYPE DOMAIN CONTAINING PROTEIN (0610012H03RIK)"/>
    <property type="match status" value="1"/>
</dbReference>